<dbReference type="EMBL" id="FTPD01000034">
    <property type="protein sequence ID" value="SIT57447.1"/>
    <property type="molecule type" value="Genomic_DNA"/>
</dbReference>
<sequence length="71" mass="7461">MGEMSGRTEGGAKELNFSILAAGTCNLSFAAIDAQSRTALYFPHNGCVFARVAIGRAKADNDASQIQGERP</sequence>
<evidence type="ECO:0000313" key="1">
    <source>
        <dbReference type="EMBL" id="SIT57447.1"/>
    </source>
</evidence>
<name>A0A1R3VDV3_9HYPH</name>
<evidence type="ECO:0000313" key="2">
    <source>
        <dbReference type="Proteomes" id="UP000188388"/>
    </source>
</evidence>
<organism evidence="1 2">
    <name type="scientific">Mesorhizobium prunaredense</name>
    <dbReference type="NCBI Taxonomy" id="1631249"/>
    <lineage>
        <taxon>Bacteria</taxon>
        <taxon>Pseudomonadati</taxon>
        <taxon>Pseudomonadota</taxon>
        <taxon>Alphaproteobacteria</taxon>
        <taxon>Hyphomicrobiales</taxon>
        <taxon>Phyllobacteriaceae</taxon>
        <taxon>Mesorhizobium</taxon>
    </lineage>
</organism>
<accession>A0A1R3VDV3</accession>
<keyword evidence="2" id="KW-1185">Reference proteome</keyword>
<protein>
    <submittedName>
        <fullName evidence="1">Uncharacterized protein</fullName>
    </submittedName>
</protein>
<proteinExistence type="predicted"/>
<gene>
    <name evidence="1" type="ORF">BQ8794_40046</name>
</gene>
<reference evidence="2" key="1">
    <citation type="submission" date="2017-01" db="EMBL/GenBank/DDBJ databases">
        <authorList>
            <person name="Brunel B."/>
        </authorList>
    </citation>
    <scope>NUCLEOTIDE SEQUENCE [LARGE SCALE GENOMIC DNA]</scope>
</reference>
<dbReference type="Proteomes" id="UP000188388">
    <property type="component" value="Unassembled WGS sequence"/>
</dbReference>
<dbReference type="AlphaFoldDB" id="A0A1R3VDV3"/>
<dbReference type="STRING" id="1631249.BQ8794_40046"/>